<accession>A0A644YJ88</accession>
<reference evidence="1" key="1">
    <citation type="submission" date="2019-08" db="EMBL/GenBank/DDBJ databases">
        <authorList>
            <person name="Kucharzyk K."/>
            <person name="Murdoch R.W."/>
            <person name="Higgins S."/>
            <person name="Loffler F."/>
        </authorList>
    </citation>
    <scope>NUCLEOTIDE SEQUENCE</scope>
</reference>
<sequence length="81" mass="9063">MIRTKIKLERDICNICSVVCNLHSGSAIHQLPVRIILWIKTVCKIATGEIILGNNNCRKKLLLESDPIDTNPDLLRGIILS</sequence>
<protein>
    <submittedName>
        <fullName evidence="1">Uncharacterized protein</fullName>
    </submittedName>
</protein>
<comment type="caution">
    <text evidence="1">The sequence shown here is derived from an EMBL/GenBank/DDBJ whole genome shotgun (WGS) entry which is preliminary data.</text>
</comment>
<organism evidence="1">
    <name type="scientific">bioreactor metagenome</name>
    <dbReference type="NCBI Taxonomy" id="1076179"/>
    <lineage>
        <taxon>unclassified sequences</taxon>
        <taxon>metagenomes</taxon>
        <taxon>ecological metagenomes</taxon>
    </lineage>
</organism>
<evidence type="ECO:0000313" key="1">
    <source>
        <dbReference type="EMBL" id="MPM26184.1"/>
    </source>
</evidence>
<proteinExistence type="predicted"/>
<gene>
    <name evidence="1" type="ORF">SDC9_72685</name>
</gene>
<dbReference type="EMBL" id="VSSQ01004669">
    <property type="protein sequence ID" value="MPM26184.1"/>
    <property type="molecule type" value="Genomic_DNA"/>
</dbReference>
<dbReference type="AlphaFoldDB" id="A0A644YJ88"/>
<name>A0A644YJ88_9ZZZZ</name>